<accession>A0A1A6GQQ3</accession>
<organism evidence="1 2">
    <name type="scientific">Neotoma lepida</name>
    <name type="common">Desert woodrat</name>
    <dbReference type="NCBI Taxonomy" id="56216"/>
    <lineage>
        <taxon>Eukaryota</taxon>
        <taxon>Metazoa</taxon>
        <taxon>Chordata</taxon>
        <taxon>Craniata</taxon>
        <taxon>Vertebrata</taxon>
        <taxon>Euteleostomi</taxon>
        <taxon>Mammalia</taxon>
        <taxon>Eutheria</taxon>
        <taxon>Euarchontoglires</taxon>
        <taxon>Glires</taxon>
        <taxon>Rodentia</taxon>
        <taxon>Myomorpha</taxon>
        <taxon>Muroidea</taxon>
        <taxon>Cricetidae</taxon>
        <taxon>Neotominae</taxon>
        <taxon>Neotoma</taxon>
    </lineage>
</organism>
<dbReference type="STRING" id="56216.A0A1A6GQQ3"/>
<evidence type="ECO:0000313" key="1">
    <source>
        <dbReference type="EMBL" id="OBS68511.1"/>
    </source>
</evidence>
<gene>
    <name evidence="1" type="ORF">A6R68_02947</name>
</gene>
<reference evidence="1 2" key="1">
    <citation type="submission" date="2016-06" db="EMBL/GenBank/DDBJ databases">
        <title>The Draft Genome Sequence and Annotation of the Desert Woodrat Neotoma lepida.</title>
        <authorList>
            <person name="Campbell M."/>
            <person name="Oakeson K.F."/>
            <person name="Yandell M."/>
            <person name="Halpert J.R."/>
            <person name="Dearing D."/>
        </authorList>
    </citation>
    <scope>NUCLEOTIDE SEQUENCE [LARGE SCALE GENOMIC DNA]</scope>
    <source>
        <strain evidence="1">417</strain>
        <tissue evidence="1">Liver</tissue>
    </source>
</reference>
<proteinExistence type="predicted"/>
<dbReference type="EMBL" id="LZPO01075907">
    <property type="protein sequence ID" value="OBS68511.1"/>
    <property type="molecule type" value="Genomic_DNA"/>
</dbReference>
<dbReference type="Proteomes" id="UP000092124">
    <property type="component" value="Unassembled WGS sequence"/>
</dbReference>
<protein>
    <submittedName>
        <fullName evidence="1">Uncharacterized protein</fullName>
    </submittedName>
</protein>
<sequence length="109" mass="12388">MRSKYSFFTILPKLPGKLLKDNTKLVLVLSFKEAQINDLEKIDPHDKAFPWLYNEDQIPLPSLSRTWFTSDLWGGLTSSYLHQTVGNAMEKTKVSFAAVITSIAILMVK</sequence>
<feature type="non-terminal residue" evidence="1">
    <location>
        <position position="109"/>
    </location>
</feature>
<dbReference type="AlphaFoldDB" id="A0A1A6GQQ3"/>
<name>A0A1A6GQQ3_NEOLE</name>
<comment type="caution">
    <text evidence="1">The sequence shown here is derived from an EMBL/GenBank/DDBJ whole genome shotgun (WGS) entry which is preliminary data.</text>
</comment>
<evidence type="ECO:0000313" key="2">
    <source>
        <dbReference type="Proteomes" id="UP000092124"/>
    </source>
</evidence>
<keyword evidence="2" id="KW-1185">Reference proteome</keyword>